<dbReference type="EMBL" id="HBGE01085486">
    <property type="protein sequence ID" value="CAD9174164.1"/>
    <property type="molecule type" value="Transcribed_RNA"/>
</dbReference>
<accession>A0A7S1WKY3</accession>
<evidence type="ECO:0000313" key="2">
    <source>
        <dbReference type="EMBL" id="CAD9174164.1"/>
    </source>
</evidence>
<sequence length="181" mass="20082">MSPRNLIGKWTDSYGNSVNVRATDAFGLHLLATLSRPPRPDIHLKFRQVETGAGWLCGEATLDATLGPAGGKPTELFWCFPTGDVSVWVRAGEPEDSNESPREFDGRAPLPWSQASSESLDGLDEPWHTTLQAPIHHEPYVCVACVPQTVWVAQTFFVPQAMPMYFSDSSTNQHHPHHTYN</sequence>
<protein>
    <submittedName>
        <fullName evidence="2">Uncharacterized protein</fullName>
    </submittedName>
</protein>
<reference evidence="2" key="1">
    <citation type="submission" date="2021-01" db="EMBL/GenBank/DDBJ databases">
        <authorList>
            <person name="Corre E."/>
            <person name="Pelletier E."/>
            <person name="Niang G."/>
            <person name="Scheremetjew M."/>
            <person name="Finn R."/>
            <person name="Kale V."/>
            <person name="Holt S."/>
            <person name="Cochrane G."/>
            <person name="Meng A."/>
            <person name="Brown T."/>
            <person name="Cohen L."/>
        </authorList>
    </citation>
    <scope>NUCLEOTIDE SEQUENCE</scope>
    <source>
        <strain evidence="2">OF101</strain>
    </source>
</reference>
<feature type="region of interest" description="Disordered" evidence="1">
    <location>
        <begin position="93"/>
        <end position="125"/>
    </location>
</feature>
<name>A0A7S1WKY3_ALECA</name>
<proteinExistence type="predicted"/>
<evidence type="ECO:0000256" key="1">
    <source>
        <dbReference type="SAM" id="MobiDB-lite"/>
    </source>
</evidence>
<dbReference type="AlphaFoldDB" id="A0A7S1WKY3"/>
<organism evidence="2">
    <name type="scientific">Alexandrium catenella</name>
    <name type="common">Red tide dinoflagellate</name>
    <name type="synonym">Gonyaulax catenella</name>
    <dbReference type="NCBI Taxonomy" id="2925"/>
    <lineage>
        <taxon>Eukaryota</taxon>
        <taxon>Sar</taxon>
        <taxon>Alveolata</taxon>
        <taxon>Dinophyceae</taxon>
        <taxon>Gonyaulacales</taxon>
        <taxon>Pyrocystaceae</taxon>
        <taxon>Alexandrium</taxon>
    </lineage>
</organism>
<gene>
    <name evidence="2" type="ORF">ACAT0790_LOCUS50933</name>
</gene>